<keyword evidence="1" id="KW-0175">Coiled coil</keyword>
<dbReference type="STRING" id="1793963.AXI58_05270"/>
<proteinExistence type="predicted"/>
<dbReference type="Pfam" id="PF17279">
    <property type="entry name" value="DUF5344"/>
    <property type="match status" value="1"/>
</dbReference>
<accession>A0A150F292</accession>
<dbReference type="OrthoDB" id="2455619at2"/>
<dbReference type="Proteomes" id="UP000075430">
    <property type="component" value="Unassembled WGS sequence"/>
</dbReference>
<comment type="caution">
    <text evidence="2">The sequence shown here is derived from an EMBL/GenBank/DDBJ whole genome shotgun (WGS) entry which is preliminary data.</text>
</comment>
<protein>
    <recommendedName>
        <fullName evidence="4">YwqI/YxiC family protein</fullName>
    </recommendedName>
</protein>
<organism evidence="2 3">
    <name type="scientific">Bacillus nakamurai</name>
    <dbReference type="NCBI Taxonomy" id="1793963"/>
    <lineage>
        <taxon>Bacteria</taxon>
        <taxon>Bacillati</taxon>
        <taxon>Bacillota</taxon>
        <taxon>Bacilli</taxon>
        <taxon>Bacillales</taxon>
        <taxon>Bacillaceae</taxon>
        <taxon>Bacillus</taxon>
    </lineage>
</organism>
<gene>
    <name evidence="2" type="ORF">AXI58_05270</name>
</gene>
<name>A0A150F292_9BACI</name>
<evidence type="ECO:0000313" key="3">
    <source>
        <dbReference type="Proteomes" id="UP000075430"/>
    </source>
</evidence>
<evidence type="ECO:0008006" key="4">
    <source>
        <dbReference type="Google" id="ProtNLM"/>
    </source>
</evidence>
<keyword evidence="3" id="KW-1185">Reference proteome</keyword>
<dbReference type="EMBL" id="LSBA01000039">
    <property type="protein sequence ID" value="KXZ13091.1"/>
    <property type="molecule type" value="Genomic_DNA"/>
</dbReference>
<dbReference type="AlphaFoldDB" id="A0A150F292"/>
<dbReference type="InterPro" id="IPR046318">
    <property type="entry name" value="DUF5344"/>
</dbReference>
<feature type="coiled-coil region" evidence="1">
    <location>
        <begin position="38"/>
        <end position="65"/>
    </location>
</feature>
<evidence type="ECO:0000256" key="1">
    <source>
        <dbReference type="SAM" id="Coils"/>
    </source>
</evidence>
<evidence type="ECO:0000313" key="2">
    <source>
        <dbReference type="EMBL" id="KXZ13091.1"/>
    </source>
</evidence>
<sequence length="89" mass="9766">MGQEIKMDFSKVKQGLSQLKHASVLRSTLPEHFSGCNHLSAVSTIEELNRELKELTEAYAAVLAKQIAQTESAVNAMKETDEAISSSMK</sequence>
<reference evidence="3" key="1">
    <citation type="submission" date="2016-02" db="EMBL/GenBank/DDBJ databases">
        <authorList>
            <person name="Dunlap C."/>
        </authorList>
    </citation>
    <scope>NUCLEOTIDE SEQUENCE [LARGE SCALE GENOMIC DNA]</scope>
    <source>
        <strain evidence="3">NRRL B-41092</strain>
    </source>
</reference>
<dbReference type="RefSeq" id="WP_061523320.1">
    <property type="nucleotide sequence ID" value="NZ_JARLZY010000012.1"/>
</dbReference>